<keyword evidence="3" id="KW-1185">Reference proteome</keyword>
<sequence length="651" mass="68610">MTVVCIHRRHHHCLALSPFFLVQEIQDLSLLLAGTGPITGPVLSGVGLNTVQPERVVDPLESDDAPISPIGIGSGDGAAVDPCPDDGLHLDSASSVPQMVPDDDEEVGSGDGLGEVYGLGEVFGPSKLDESIPVSSLPSGTPERLSALSLLSTDAFPSPGTASGLNSALLDQSDSAGAGAPHHMKPLDDDEEVGSGDGLGEVYGLGEVFGPSKLDESIPVSSLPSGTPKRLSALSLLSTDAFPSPGTASGLNSALLDQSDSAAIHHTNSSSSYETLGFVDHGPVFDPSKLAEPVSASSSPFGTPETISSLSNRSVSGLNSAPDDPHRLRGGVEAMDPSSSEGVGSWNVMQAISGTGDEAIYRMNSDASSSYPPPVHIDPGPDSVGTEEPPRAISETPASSAHRLAFGLVSDNHRNISEPIPEQSPTPTVGSPGPDFDDASGSLPRVIRSSQRIKAKRPSDSEGPSPKRPKLSQGKKRTAKTTERDVVNNNDDMDIGEDCEQVPRLEVHGDKEREPSPAIHVYSADHTKYYEYEGKHYSSQIAKDLQKLAAHVDVVRSKNGLPTGRPIEWADGMTSPVNLLTPAKLLNSSPIYTLDFADFLKTSAKDLQDIFRHYPAIVVSGRPTRLKCDLTSLEEWGGVDELRDMHGKLSH</sequence>
<dbReference type="AlphaFoldDB" id="A0A6A4GEG9"/>
<proteinExistence type="predicted"/>
<feature type="compositionally biased region" description="Polar residues" evidence="1">
    <location>
        <begin position="163"/>
        <end position="175"/>
    </location>
</feature>
<reference evidence="2" key="1">
    <citation type="journal article" date="2019" name="Environ. Microbiol.">
        <title>Fungal ecological strategies reflected in gene transcription - a case study of two litter decomposers.</title>
        <authorList>
            <person name="Barbi F."/>
            <person name="Kohler A."/>
            <person name="Barry K."/>
            <person name="Baskaran P."/>
            <person name="Daum C."/>
            <person name="Fauchery L."/>
            <person name="Ihrmark K."/>
            <person name="Kuo A."/>
            <person name="LaButti K."/>
            <person name="Lipzen A."/>
            <person name="Morin E."/>
            <person name="Grigoriev I.V."/>
            <person name="Henrissat B."/>
            <person name="Lindahl B."/>
            <person name="Martin F."/>
        </authorList>
    </citation>
    <scope>NUCLEOTIDE SEQUENCE</scope>
    <source>
        <strain evidence="2">JB14</strain>
    </source>
</reference>
<feature type="compositionally biased region" description="Basic residues" evidence="1">
    <location>
        <begin position="467"/>
        <end position="479"/>
    </location>
</feature>
<name>A0A6A4GEG9_9AGAR</name>
<feature type="region of interest" description="Disordered" evidence="1">
    <location>
        <begin position="414"/>
        <end position="496"/>
    </location>
</feature>
<dbReference type="Proteomes" id="UP000799118">
    <property type="component" value="Unassembled WGS sequence"/>
</dbReference>
<evidence type="ECO:0000313" key="2">
    <source>
        <dbReference type="EMBL" id="KAE9383932.1"/>
    </source>
</evidence>
<protein>
    <submittedName>
        <fullName evidence="2">Uncharacterized protein</fullName>
    </submittedName>
</protein>
<accession>A0A6A4GEG9</accession>
<feature type="region of interest" description="Disordered" evidence="1">
    <location>
        <begin position="163"/>
        <end position="193"/>
    </location>
</feature>
<feature type="compositionally biased region" description="Polar residues" evidence="1">
    <location>
        <begin position="295"/>
        <end position="319"/>
    </location>
</feature>
<evidence type="ECO:0000256" key="1">
    <source>
        <dbReference type="SAM" id="MobiDB-lite"/>
    </source>
</evidence>
<dbReference type="EMBL" id="ML770280">
    <property type="protein sequence ID" value="KAE9383932.1"/>
    <property type="molecule type" value="Genomic_DNA"/>
</dbReference>
<gene>
    <name evidence="2" type="ORF">BT96DRAFT_1008617</name>
</gene>
<feature type="region of interest" description="Disordered" evidence="1">
    <location>
        <begin position="364"/>
        <end position="399"/>
    </location>
</feature>
<evidence type="ECO:0000313" key="3">
    <source>
        <dbReference type="Proteomes" id="UP000799118"/>
    </source>
</evidence>
<feature type="region of interest" description="Disordered" evidence="1">
    <location>
        <begin position="291"/>
        <end position="344"/>
    </location>
</feature>
<organism evidence="2 3">
    <name type="scientific">Gymnopus androsaceus JB14</name>
    <dbReference type="NCBI Taxonomy" id="1447944"/>
    <lineage>
        <taxon>Eukaryota</taxon>
        <taxon>Fungi</taxon>
        <taxon>Dikarya</taxon>
        <taxon>Basidiomycota</taxon>
        <taxon>Agaricomycotina</taxon>
        <taxon>Agaricomycetes</taxon>
        <taxon>Agaricomycetidae</taxon>
        <taxon>Agaricales</taxon>
        <taxon>Marasmiineae</taxon>
        <taxon>Omphalotaceae</taxon>
        <taxon>Gymnopus</taxon>
    </lineage>
</organism>